<evidence type="ECO:0000313" key="5">
    <source>
        <dbReference type="EMBL" id="EDT40071.1"/>
    </source>
</evidence>
<dbReference type="PANTHER" id="PTHR46796">
    <property type="entry name" value="HTH-TYPE TRANSCRIPTIONAL ACTIVATOR RHAS-RELATED"/>
    <property type="match status" value="1"/>
</dbReference>
<dbReference type="GO" id="GO:0043565">
    <property type="term" value="F:sequence-specific DNA binding"/>
    <property type="evidence" value="ECO:0007669"/>
    <property type="project" value="InterPro"/>
</dbReference>
<dbReference type="Pfam" id="PF12833">
    <property type="entry name" value="HTH_18"/>
    <property type="match status" value="1"/>
</dbReference>
<dbReference type="PROSITE" id="PS00041">
    <property type="entry name" value="HTH_ARAC_FAMILY_1"/>
    <property type="match status" value="1"/>
</dbReference>
<evidence type="ECO:0000256" key="2">
    <source>
        <dbReference type="ARBA" id="ARBA00023125"/>
    </source>
</evidence>
<sequence>MTPKWVICRYRLHEAADKLAGGEPVDLAELAHALGYFDQAHFTRDFRKLVGKAPAEYRREDRQQ</sequence>
<evidence type="ECO:0000256" key="1">
    <source>
        <dbReference type="ARBA" id="ARBA00023015"/>
    </source>
</evidence>
<proteinExistence type="predicted"/>
<name>B1T8P5_9BURK</name>
<dbReference type="SUPFAM" id="SSF46689">
    <property type="entry name" value="Homeodomain-like"/>
    <property type="match status" value="1"/>
</dbReference>
<organism evidence="5 6">
    <name type="scientific">Burkholderia ambifaria MEX-5</name>
    <dbReference type="NCBI Taxonomy" id="396597"/>
    <lineage>
        <taxon>Bacteria</taxon>
        <taxon>Pseudomonadati</taxon>
        <taxon>Pseudomonadota</taxon>
        <taxon>Betaproteobacteria</taxon>
        <taxon>Burkholderiales</taxon>
        <taxon>Burkholderiaceae</taxon>
        <taxon>Burkholderia</taxon>
        <taxon>Burkholderia cepacia complex</taxon>
    </lineage>
</organism>
<protein>
    <submittedName>
        <fullName evidence="5">Transcriptional regulator, AraC family</fullName>
    </submittedName>
</protein>
<accession>B1T8P5</accession>
<dbReference type="PRINTS" id="PR00032">
    <property type="entry name" value="HTHARAC"/>
</dbReference>
<dbReference type="Gene3D" id="1.10.10.60">
    <property type="entry name" value="Homeodomain-like"/>
    <property type="match status" value="1"/>
</dbReference>
<keyword evidence="3" id="KW-0804">Transcription</keyword>
<dbReference type="InterPro" id="IPR020449">
    <property type="entry name" value="Tscrpt_reg_AraC-type_HTH"/>
</dbReference>
<dbReference type="GO" id="GO:0003700">
    <property type="term" value="F:DNA-binding transcription factor activity"/>
    <property type="evidence" value="ECO:0007669"/>
    <property type="project" value="InterPro"/>
</dbReference>
<evidence type="ECO:0000313" key="6">
    <source>
        <dbReference type="Proteomes" id="UP000004814"/>
    </source>
</evidence>
<dbReference type="SMART" id="SM00342">
    <property type="entry name" value="HTH_ARAC"/>
    <property type="match status" value="1"/>
</dbReference>
<dbReference type="AlphaFoldDB" id="B1T8P5"/>
<dbReference type="Proteomes" id="UP000004814">
    <property type="component" value="Unassembled WGS sequence"/>
</dbReference>
<dbReference type="PATRIC" id="fig|396597.7.peg.3695"/>
<evidence type="ECO:0000256" key="3">
    <source>
        <dbReference type="ARBA" id="ARBA00023163"/>
    </source>
</evidence>
<dbReference type="PANTHER" id="PTHR46796:SF13">
    <property type="entry name" value="HTH-TYPE TRANSCRIPTIONAL ACTIVATOR RHAS"/>
    <property type="match status" value="1"/>
</dbReference>
<comment type="caution">
    <text evidence="5">The sequence shown here is derived from an EMBL/GenBank/DDBJ whole genome shotgun (WGS) entry which is preliminary data.</text>
</comment>
<dbReference type="InterPro" id="IPR050204">
    <property type="entry name" value="AraC_XylS_family_regulators"/>
</dbReference>
<evidence type="ECO:0000259" key="4">
    <source>
        <dbReference type="PROSITE" id="PS01124"/>
    </source>
</evidence>
<dbReference type="InterPro" id="IPR009057">
    <property type="entry name" value="Homeodomain-like_sf"/>
</dbReference>
<dbReference type="EMBL" id="ABLK01000148">
    <property type="protein sequence ID" value="EDT40071.1"/>
    <property type="molecule type" value="Genomic_DNA"/>
</dbReference>
<reference evidence="5 6" key="1">
    <citation type="submission" date="2008-03" db="EMBL/GenBank/DDBJ databases">
        <title>Sequencing of the draft genome and assembly of Burkholderia ambifaria MEX-5.</title>
        <authorList>
            <consortium name="US DOE Joint Genome Institute (JGI-PGF)"/>
            <person name="Copeland A."/>
            <person name="Lucas S."/>
            <person name="Lapidus A."/>
            <person name="Glavina del Rio T."/>
            <person name="Dalin E."/>
            <person name="Tice H."/>
            <person name="Bruce D."/>
            <person name="Goodwin L."/>
            <person name="Pitluck S."/>
            <person name="Larimer F."/>
            <person name="Land M.L."/>
            <person name="Hauser L."/>
            <person name="Tiedje J."/>
            <person name="Richardson P."/>
        </authorList>
    </citation>
    <scope>NUCLEOTIDE SEQUENCE [LARGE SCALE GENOMIC DNA]</scope>
    <source>
        <strain evidence="5 6">MEX-5</strain>
    </source>
</reference>
<keyword evidence="2" id="KW-0238">DNA-binding</keyword>
<dbReference type="PROSITE" id="PS01124">
    <property type="entry name" value="HTH_ARAC_FAMILY_2"/>
    <property type="match status" value="1"/>
</dbReference>
<feature type="domain" description="HTH araC/xylS-type" evidence="4">
    <location>
        <begin position="1"/>
        <end position="60"/>
    </location>
</feature>
<dbReference type="InterPro" id="IPR018062">
    <property type="entry name" value="HTH_AraC-typ_CS"/>
</dbReference>
<keyword evidence="1" id="KW-0805">Transcription regulation</keyword>
<dbReference type="InterPro" id="IPR018060">
    <property type="entry name" value="HTH_AraC"/>
</dbReference>
<gene>
    <name evidence="5" type="ORF">BamMEX5DRAFT_4161</name>
</gene>